<dbReference type="EMBL" id="DS113204">
    <property type="protein sequence ID" value="EAY19800.1"/>
    <property type="molecule type" value="Genomic_DNA"/>
</dbReference>
<proteinExistence type="predicted"/>
<dbReference type="VEuPathDB" id="TrichDB:TVAG_178440"/>
<organism evidence="1 2">
    <name type="scientific">Trichomonas vaginalis (strain ATCC PRA-98 / G3)</name>
    <dbReference type="NCBI Taxonomy" id="412133"/>
    <lineage>
        <taxon>Eukaryota</taxon>
        <taxon>Metamonada</taxon>
        <taxon>Parabasalia</taxon>
        <taxon>Trichomonadida</taxon>
        <taxon>Trichomonadidae</taxon>
        <taxon>Trichomonas</taxon>
    </lineage>
</organism>
<dbReference type="RefSeq" id="XP_001580786.1">
    <property type="nucleotide sequence ID" value="XM_001580736.1"/>
</dbReference>
<dbReference type="KEGG" id="tva:5465330"/>
<sequence>MLYVDLRKDSVQCAFCNKPMESGLIIENIKNQIDSIASKFEAMIKSLKCIPNNNVKDQLIKNIKQRWYIRKIQLIDGFQFTELNHYVEERFPDNLEADSELGDHILKNPDSYDLPHWHRVHIIFDASEDKLITYLKRPDTYH</sequence>
<evidence type="ECO:0000313" key="1">
    <source>
        <dbReference type="EMBL" id="EAY19800.1"/>
    </source>
</evidence>
<evidence type="ECO:0000313" key="2">
    <source>
        <dbReference type="Proteomes" id="UP000001542"/>
    </source>
</evidence>
<keyword evidence="2" id="KW-1185">Reference proteome</keyword>
<name>A2DIJ6_TRIV3</name>
<accession>A2DIJ6</accession>
<reference evidence="1" key="2">
    <citation type="journal article" date="2007" name="Science">
        <title>Draft genome sequence of the sexually transmitted pathogen Trichomonas vaginalis.</title>
        <authorList>
            <person name="Carlton J.M."/>
            <person name="Hirt R.P."/>
            <person name="Silva J.C."/>
            <person name="Delcher A.L."/>
            <person name="Schatz M."/>
            <person name="Zhao Q."/>
            <person name="Wortman J.R."/>
            <person name="Bidwell S.L."/>
            <person name="Alsmark U.C.M."/>
            <person name="Besteiro S."/>
            <person name="Sicheritz-Ponten T."/>
            <person name="Noel C.J."/>
            <person name="Dacks J.B."/>
            <person name="Foster P.G."/>
            <person name="Simillion C."/>
            <person name="Van de Peer Y."/>
            <person name="Miranda-Saavedra D."/>
            <person name="Barton G.J."/>
            <person name="Westrop G.D."/>
            <person name="Mueller S."/>
            <person name="Dessi D."/>
            <person name="Fiori P.L."/>
            <person name="Ren Q."/>
            <person name="Paulsen I."/>
            <person name="Zhang H."/>
            <person name="Bastida-Corcuera F.D."/>
            <person name="Simoes-Barbosa A."/>
            <person name="Brown M.T."/>
            <person name="Hayes R.D."/>
            <person name="Mukherjee M."/>
            <person name="Okumura C.Y."/>
            <person name="Schneider R."/>
            <person name="Smith A.J."/>
            <person name="Vanacova S."/>
            <person name="Villalvazo M."/>
            <person name="Haas B.J."/>
            <person name="Pertea M."/>
            <person name="Feldblyum T.V."/>
            <person name="Utterback T.R."/>
            <person name="Shu C.L."/>
            <person name="Osoegawa K."/>
            <person name="de Jong P.J."/>
            <person name="Hrdy I."/>
            <person name="Horvathova L."/>
            <person name="Zubacova Z."/>
            <person name="Dolezal P."/>
            <person name="Malik S.B."/>
            <person name="Logsdon J.M. Jr."/>
            <person name="Henze K."/>
            <person name="Gupta A."/>
            <person name="Wang C.C."/>
            <person name="Dunne R.L."/>
            <person name="Upcroft J.A."/>
            <person name="Upcroft P."/>
            <person name="White O."/>
            <person name="Salzberg S.L."/>
            <person name="Tang P."/>
            <person name="Chiu C.-H."/>
            <person name="Lee Y.-S."/>
            <person name="Embley T.M."/>
            <person name="Coombs G.H."/>
            <person name="Mottram J.C."/>
            <person name="Tachezy J."/>
            <person name="Fraser-Liggett C.M."/>
            <person name="Johnson P.J."/>
        </authorList>
    </citation>
    <scope>NUCLEOTIDE SEQUENCE [LARGE SCALE GENOMIC DNA]</scope>
    <source>
        <strain evidence="1">G3</strain>
    </source>
</reference>
<dbReference type="AlphaFoldDB" id="A2DIJ6"/>
<protein>
    <submittedName>
        <fullName evidence="1">Uncharacterized protein</fullName>
    </submittedName>
</protein>
<dbReference type="VEuPathDB" id="TrichDB:TVAGG3_0602430"/>
<gene>
    <name evidence="1" type="ORF">TVAG_178440</name>
</gene>
<dbReference type="InParanoid" id="A2DIJ6"/>
<reference evidence="1" key="1">
    <citation type="submission" date="2006-10" db="EMBL/GenBank/DDBJ databases">
        <authorList>
            <person name="Amadeo P."/>
            <person name="Zhao Q."/>
            <person name="Wortman J."/>
            <person name="Fraser-Liggett C."/>
            <person name="Carlton J."/>
        </authorList>
    </citation>
    <scope>NUCLEOTIDE SEQUENCE</scope>
    <source>
        <strain evidence="1">G3</strain>
    </source>
</reference>
<dbReference type="Proteomes" id="UP000001542">
    <property type="component" value="Unassembled WGS sequence"/>
</dbReference>